<dbReference type="EC" id="2.1.1.-" evidence="5"/>
<gene>
    <name evidence="7" type="ORF">D3Z39_13220</name>
</gene>
<dbReference type="GO" id="GO:0003677">
    <property type="term" value="F:DNA binding"/>
    <property type="evidence" value="ECO:0007669"/>
    <property type="project" value="InterPro"/>
</dbReference>
<organism evidence="7 8">
    <name type="scientific">Anaerotruncus colihominis</name>
    <dbReference type="NCBI Taxonomy" id="169435"/>
    <lineage>
        <taxon>Bacteria</taxon>
        <taxon>Bacillati</taxon>
        <taxon>Bacillota</taxon>
        <taxon>Clostridia</taxon>
        <taxon>Eubacteriales</taxon>
        <taxon>Oscillospiraceae</taxon>
        <taxon>Anaerotruncus</taxon>
    </lineage>
</organism>
<dbReference type="Gene3D" id="3.40.50.150">
    <property type="entry name" value="Vaccinia Virus protein VP39"/>
    <property type="match status" value="1"/>
</dbReference>
<dbReference type="GO" id="GO:0008170">
    <property type="term" value="F:N-methyltransferase activity"/>
    <property type="evidence" value="ECO:0007669"/>
    <property type="project" value="InterPro"/>
</dbReference>
<comment type="similarity">
    <text evidence="1 5">Belongs to the N(4)/N(6)-methyltransferase family.</text>
</comment>
<dbReference type="InterPro" id="IPR029063">
    <property type="entry name" value="SAM-dependent_MTases_sf"/>
</dbReference>
<dbReference type="PRINTS" id="PR00508">
    <property type="entry name" value="S21N4MTFRASE"/>
</dbReference>
<evidence type="ECO:0000256" key="2">
    <source>
        <dbReference type="ARBA" id="ARBA00022603"/>
    </source>
</evidence>
<dbReference type="Pfam" id="PF01555">
    <property type="entry name" value="N6_N4_Mtase"/>
    <property type="match status" value="1"/>
</dbReference>
<dbReference type="RefSeq" id="WP_160210539.1">
    <property type="nucleotide sequence ID" value="NZ_QXWZ01000025.1"/>
</dbReference>
<keyword evidence="4" id="KW-0680">Restriction system</keyword>
<dbReference type="GO" id="GO:0032259">
    <property type="term" value="P:methylation"/>
    <property type="evidence" value="ECO:0007669"/>
    <property type="project" value="UniProtKB-KW"/>
</dbReference>
<keyword evidence="3 7" id="KW-0808">Transferase</keyword>
<dbReference type="InterPro" id="IPR002941">
    <property type="entry name" value="DNA_methylase_N4/N6"/>
</dbReference>
<evidence type="ECO:0000313" key="7">
    <source>
        <dbReference type="EMBL" id="NBI79808.1"/>
    </source>
</evidence>
<dbReference type="AlphaFoldDB" id="A0A845RLK7"/>
<feature type="domain" description="DNA methylase N-4/N-6" evidence="6">
    <location>
        <begin position="38"/>
        <end position="246"/>
    </location>
</feature>
<evidence type="ECO:0000313" key="8">
    <source>
        <dbReference type="Proteomes" id="UP000446348"/>
    </source>
</evidence>
<reference evidence="7 8" key="1">
    <citation type="submission" date="2018-08" db="EMBL/GenBank/DDBJ databases">
        <title>Murine metabolic-syndrome-specific gut microbial biobank.</title>
        <authorList>
            <person name="Liu C."/>
        </authorList>
    </citation>
    <scope>NUCLEOTIDE SEQUENCE [LARGE SCALE GENOMIC DNA]</scope>
    <source>
        <strain evidence="7 8">X69</strain>
    </source>
</reference>
<evidence type="ECO:0000256" key="3">
    <source>
        <dbReference type="ARBA" id="ARBA00022679"/>
    </source>
</evidence>
<dbReference type="OrthoDB" id="9773571at2"/>
<dbReference type="EMBL" id="QXWZ01000025">
    <property type="protein sequence ID" value="NBI79808.1"/>
    <property type="molecule type" value="Genomic_DNA"/>
</dbReference>
<dbReference type="InterPro" id="IPR001091">
    <property type="entry name" value="RM_Methyltransferase"/>
</dbReference>
<evidence type="ECO:0000259" key="6">
    <source>
        <dbReference type="Pfam" id="PF01555"/>
    </source>
</evidence>
<evidence type="ECO:0000256" key="4">
    <source>
        <dbReference type="ARBA" id="ARBA00022747"/>
    </source>
</evidence>
<proteinExistence type="inferred from homology"/>
<accession>A0A845RLK7</accession>
<sequence>MTAERTLGQSVPKSAELSEGLFLMNGIEGLRSLPEHSVDMLLTDPPYGTTRNFWDVPLPLPELWEAVKWAVKPNGAVLFFAQCPYDKVLGASNLAMLRYEWVWYKSRCTGFLNARRAPLKRTENILVFYQKLPYYNPQFEQGKPYKKISREGSNSPNYGKFLRSSSGSEDGLRFPGNLLAFSSVQRTVHPTQKPVELCEYFIKTYTRPGEVVADICAGSGTTAVAALNTGRRFVCFETAPAFYAAASERIHTARVSVESGEKGV</sequence>
<dbReference type="InterPro" id="IPR002052">
    <property type="entry name" value="DNA_methylase_N6_adenine_CS"/>
</dbReference>
<evidence type="ECO:0000256" key="5">
    <source>
        <dbReference type="RuleBase" id="RU362026"/>
    </source>
</evidence>
<name>A0A845RLK7_9FIRM</name>
<dbReference type="PROSITE" id="PS00092">
    <property type="entry name" value="N6_MTASE"/>
    <property type="match status" value="1"/>
</dbReference>
<dbReference type="Proteomes" id="UP000446348">
    <property type="component" value="Unassembled WGS sequence"/>
</dbReference>
<evidence type="ECO:0000256" key="1">
    <source>
        <dbReference type="ARBA" id="ARBA00006594"/>
    </source>
</evidence>
<comment type="caution">
    <text evidence="7">The sequence shown here is derived from an EMBL/GenBank/DDBJ whole genome shotgun (WGS) entry which is preliminary data.</text>
</comment>
<dbReference type="GO" id="GO:0009307">
    <property type="term" value="P:DNA restriction-modification system"/>
    <property type="evidence" value="ECO:0007669"/>
    <property type="project" value="UniProtKB-KW"/>
</dbReference>
<dbReference type="SUPFAM" id="SSF53335">
    <property type="entry name" value="S-adenosyl-L-methionine-dependent methyltransferases"/>
    <property type="match status" value="1"/>
</dbReference>
<keyword evidence="2 7" id="KW-0489">Methyltransferase</keyword>
<protein>
    <recommendedName>
        <fullName evidence="5">Methyltransferase</fullName>
        <ecNumber evidence="5">2.1.1.-</ecNumber>
    </recommendedName>
</protein>